<dbReference type="SUPFAM" id="SSF56112">
    <property type="entry name" value="Protein kinase-like (PK-like)"/>
    <property type="match status" value="1"/>
</dbReference>
<evidence type="ECO:0000313" key="5">
    <source>
        <dbReference type="Proteomes" id="UP001457282"/>
    </source>
</evidence>
<evidence type="ECO:0000313" key="4">
    <source>
        <dbReference type="EMBL" id="KAK9914678.1"/>
    </source>
</evidence>
<dbReference type="Pfam" id="PF00069">
    <property type="entry name" value="Pkinase"/>
    <property type="match status" value="1"/>
</dbReference>
<dbReference type="InterPro" id="IPR011009">
    <property type="entry name" value="Kinase-like_dom_sf"/>
</dbReference>
<protein>
    <recommendedName>
        <fullName evidence="3">Protein kinase domain-containing protein</fullName>
    </recommendedName>
</protein>
<evidence type="ECO:0000256" key="1">
    <source>
        <dbReference type="ARBA" id="ARBA00022741"/>
    </source>
</evidence>
<dbReference type="EMBL" id="JBEDUW010000007">
    <property type="protein sequence ID" value="KAK9914678.1"/>
    <property type="molecule type" value="Genomic_DNA"/>
</dbReference>
<feature type="domain" description="Protein kinase" evidence="3">
    <location>
        <begin position="1"/>
        <end position="161"/>
    </location>
</feature>
<dbReference type="GO" id="GO:0004674">
    <property type="term" value="F:protein serine/threonine kinase activity"/>
    <property type="evidence" value="ECO:0007669"/>
    <property type="project" value="TreeGrafter"/>
</dbReference>
<dbReference type="Proteomes" id="UP001457282">
    <property type="component" value="Unassembled WGS sequence"/>
</dbReference>
<dbReference type="GO" id="GO:0005886">
    <property type="term" value="C:plasma membrane"/>
    <property type="evidence" value="ECO:0007669"/>
    <property type="project" value="TreeGrafter"/>
</dbReference>
<dbReference type="PANTHER" id="PTHR27005:SF468">
    <property type="entry name" value="OS01G0310500 PROTEIN"/>
    <property type="match status" value="1"/>
</dbReference>
<organism evidence="4 5">
    <name type="scientific">Rubus argutus</name>
    <name type="common">Southern blackberry</name>
    <dbReference type="NCBI Taxonomy" id="59490"/>
    <lineage>
        <taxon>Eukaryota</taxon>
        <taxon>Viridiplantae</taxon>
        <taxon>Streptophyta</taxon>
        <taxon>Embryophyta</taxon>
        <taxon>Tracheophyta</taxon>
        <taxon>Spermatophyta</taxon>
        <taxon>Magnoliopsida</taxon>
        <taxon>eudicotyledons</taxon>
        <taxon>Gunneridae</taxon>
        <taxon>Pentapetalae</taxon>
        <taxon>rosids</taxon>
        <taxon>fabids</taxon>
        <taxon>Rosales</taxon>
        <taxon>Rosaceae</taxon>
        <taxon>Rosoideae</taxon>
        <taxon>Rosoideae incertae sedis</taxon>
        <taxon>Rubus</taxon>
    </lineage>
</organism>
<dbReference type="Gene3D" id="1.10.510.10">
    <property type="entry name" value="Transferase(Phosphotransferase) domain 1"/>
    <property type="match status" value="1"/>
</dbReference>
<comment type="caution">
    <text evidence="4">The sequence shown here is derived from an EMBL/GenBank/DDBJ whole genome shotgun (WGS) entry which is preliminary data.</text>
</comment>
<dbReference type="GO" id="GO:0005524">
    <property type="term" value="F:ATP binding"/>
    <property type="evidence" value="ECO:0007669"/>
    <property type="project" value="UniProtKB-KW"/>
</dbReference>
<dbReference type="InterPro" id="IPR045274">
    <property type="entry name" value="WAK-like"/>
</dbReference>
<proteinExistence type="predicted"/>
<gene>
    <name evidence="4" type="ORF">M0R45_038440</name>
</gene>
<sequence length="161" mass="17996">MKNGELLLEQHSASHGPRSVGTQIFTAEELEMATEYYYNKKNHTFTQEAGASSSTYGTSYKKLSSADNVIEMRYRASESAAGLAYLHSLSIIHRNVKSSSILLTDYLAKVAGFRPPRLIPSNEFQISTSVQRTLAYLDPRYFLTGQLTDESDVYSIDHLST</sequence>
<dbReference type="PANTHER" id="PTHR27005">
    <property type="entry name" value="WALL-ASSOCIATED RECEPTOR KINASE-LIKE 21"/>
    <property type="match status" value="1"/>
</dbReference>
<evidence type="ECO:0000256" key="2">
    <source>
        <dbReference type="ARBA" id="ARBA00022840"/>
    </source>
</evidence>
<accession>A0AAW1W779</accession>
<reference evidence="4 5" key="1">
    <citation type="journal article" date="2023" name="G3 (Bethesda)">
        <title>A chromosome-length genome assembly and annotation of blackberry (Rubus argutus, cv. 'Hillquist').</title>
        <authorList>
            <person name="Bruna T."/>
            <person name="Aryal R."/>
            <person name="Dudchenko O."/>
            <person name="Sargent D.J."/>
            <person name="Mead D."/>
            <person name="Buti M."/>
            <person name="Cavallini A."/>
            <person name="Hytonen T."/>
            <person name="Andres J."/>
            <person name="Pham M."/>
            <person name="Weisz D."/>
            <person name="Mascagni F."/>
            <person name="Usai G."/>
            <person name="Natali L."/>
            <person name="Bassil N."/>
            <person name="Fernandez G.E."/>
            <person name="Lomsadze A."/>
            <person name="Armour M."/>
            <person name="Olukolu B."/>
            <person name="Poorten T."/>
            <person name="Britton C."/>
            <person name="Davik J."/>
            <person name="Ashrafi H."/>
            <person name="Aiden E.L."/>
            <person name="Borodovsky M."/>
            <person name="Worthington M."/>
        </authorList>
    </citation>
    <scope>NUCLEOTIDE SEQUENCE [LARGE SCALE GENOMIC DNA]</scope>
    <source>
        <strain evidence="4">PI 553951</strain>
    </source>
</reference>
<keyword evidence="1" id="KW-0547">Nucleotide-binding</keyword>
<evidence type="ECO:0000259" key="3">
    <source>
        <dbReference type="PROSITE" id="PS50011"/>
    </source>
</evidence>
<dbReference type="PROSITE" id="PS50011">
    <property type="entry name" value="PROTEIN_KINASE_DOM"/>
    <property type="match status" value="1"/>
</dbReference>
<keyword evidence="2" id="KW-0067">ATP-binding</keyword>
<dbReference type="GO" id="GO:0007166">
    <property type="term" value="P:cell surface receptor signaling pathway"/>
    <property type="evidence" value="ECO:0007669"/>
    <property type="project" value="InterPro"/>
</dbReference>
<name>A0AAW1W779_RUBAR</name>
<dbReference type="InterPro" id="IPR000719">
    <property type="entry name" value="Prot_kinase_dom"/>
</dbReference>
<dbReference type="AlphaFoldDB" id="A0AAW1W779"/>
<keyword evidence="5" id="KW-1185">Reference proteome</keyword>